<dbReference type="CDD" id="cd13671">
    <property type="entry name" value="PBP2_TRAP_SBP_like_3"/>
    <property type="match status" value="1"/>
</dbReference>
<gene>
    <name evidence="2" type="ORF">H1191_04545</name>
</gene>
<evidence type="ECO:0000256" key="1">
    <source>
        <dbReference type="ARBA" id="ARBA00022729"/>
    </source>
</evidence>
<dbReference type="InterPro" id="IPR038404">
    <property type="entry name" value="TRAP_DctP_sf"/>
</dbReference>
<dbReference type="NCBIfam" id="TIGR00787">
    <property type="entry name" value="dctP"/>
    <property type="match status" value="1"/>
</dbReference>
<organism evidence="2 3">
    <name type="scientific">Paenactinomyces guangxiensis</name>
    <dbReference type="NCBI Taxonomy" id="1490290"/>
    <lineage>
        <taxon>Bacteria</taxon>
        <taxon>Bacillati</taxon>
        <taxon>Bacillota</taxon>
        <taxon>Bacilli</taxon>
        <taxon>Bacillales</taxon>
        <taxon>Thermoactinomycetaceae</taxon>
        <taxon>Paenactinomyces</taxon>
    </lineage>
</organism>
<accession>A0A7W1WP95</accession>
<dbReference type="NCBIfam" id="NF037995">
    <property type="entry name" value="TRAP_S1"/>
    <property type="match status" value="1"/>
</dbReference>
<name>A0A7W1WP95_9BACL</name>
<keyword evidence="1" id="KW-0732">Signal</keyword>
<dbReference type="PANTHER" id="PTHR33376">
    <property type="match status" value="1"/>
</dbReference>
<dbReference type="Gene3D" id="3.40.190.170">
    <property type="entry name" value="Bacterial extracellular solute-binding protein, family 7"/>
    <property type="match status" value="1"/>
</dbReference>
<dbReference type="GO" id="GO:0055085">
    <property type="term" value="P:transmembrane transport"/>
    <property type="evidence" value="ECO:0007669"/>
    <property type="project" value="InterPro"/>
</dbReference>
<dbReference type="Pfam" id="PF03480">
    <property type="entry name" value="DctP"/>
    <property type="match status" value="1"/>
</dbReference>
<dbReference type="InterPro" id="IPR004682">
    <property type="entry name" value="TRAP_DctP"/>
</dbReference>
<reference evidence="2 3" key="1">
    <citation type="submission" date="2020-07" db="EMBL/GenBank/DDBJ databases">
        <authorList>
            <person name="Feng H."/>
        </authorList>
    </citation>
    <scope>NUCLEOTIDE SEQUENCE [LARGE SCALE GENOMIC DNA]</scope>
    <source>
        <strain evidence="3">s-10</strain>
    </source>
</reference>
<sequence>MLKKRLRVVTFLTFVLALGLIAVGCTGAAKSEKVEPQYRFRLAEIHPADYPTTKGDQKFADLVYERSKGRIKIDVFPSGQLGDEKAVIEQVQLGAIELARVSTGPVAEFNDKFGVFSLPYIFESKEHLWKFLQGPEGQKMLEDLKNARLRGLAYYDAGARSFYSKKPLTDVSSLRGQKVRVQQNKINIDFMAAFGASATPMAAGEIFSALQTGVIDAAENNFPTYLSHRHYETAKYMILDEHQRIPEVLVISDLTWNKLSAENQKLIKQAALDSVEYQKEEFAKKEKEAEQQLLSADVKITKVTDMQKWKDAVKEVHNKYGSQYRELLQKIEEAK</sequence>
<proteinExistence type="predicted"/>
<dbReference type="Proteomes" id="UP000535491">
    <property type="component" value="Unassembled WGS sequence"/>
</dbReference>
<dbReference type="GO" id="GO:0030288">
    <property type="term" value="C:outer membrane-bounded periplasmic space"/>
    <property type="evidence" value="ECO:0007669"/>
    <property type="project" value="InterPro"/>
</dbReference>
<evidence type="ECO:0000313" key="3">
    <source>
        <dbReference type="Proteomes" id="UP000535491"/>
    </source>
</evidence>
<dbReference type="InterPro" id="IPR018389">
    <property type="entry name" value="DctP_fam"/>
</dbReference>
<dbReference type="PIRSF" id="PIRSF006470">
    <property type="entry name" value="DctB"/>
    <property type="match status" value="1"/>
</dbReference>
<dbReference type="PANTHER" id="PTHR33376:SF2">
    <property type="entry name" value="DICARBOXYLATE-BINDING PERIPLASMIC PROTEIN"/>
    <property type="match status" value="1"/>
</dbReference>
<dbReference type="PROSITE" id="PS51257">
    <property type="entry name" value="PROKAR_LIPOPROTEIN"/>
    <property type="match status" value="1"/>
</dbReference>
<dbReference type="EMBL" id="JACEIQ010000002">
    <property type="protein sequence ID" value="MBA4493569.1"/>
    <property type="molecule type" value="Genomic_DNA"/>
</dbReference>
<protein>
    <submittedName>
        <fullName evidence="2">TRAP transporter substrate-binding protein</fullName>
    </submittedName>
</protein>
<comment type="caution">
    <text evidence="2">The sequence shown here is derived from an EMBL/GenBank/DDBJ whole genome shotgun (WGS) entry which is preliminary data.</text>
</comment>
<evidence type="ECO:0000313" key="2">
    <source>
        <dbReference type="EMBL" id="MBA4493569.1"/>
    </source>
</evidence>
<dbReference type="RefSeq" id="WP_181750788.1">
    <property type="nucleotide sequence ID" value="NZ_JACEIQ010000002.1"/>
</dbReference>
<dbReference type="GO" id="GO:0030246">
    <property type="term" value="F:carbohydrate binding"/>
    <property type="evidence" value="ECO:0007669"/>
    <property type="project" value="TreeGrafter"/>
</dbReference>
<dbReference type="AlphaFoldDB" id="A0A7W1WP95"/>
<keyword evidence="3" id="KW-1185">Reference proteome</keyword>